<dbReference type="PANTHER" id="PTHR47964:SF1">
    <property type="entry name" value="ATP-DEPENDENT DNA HELICASE HOMOLOG RECG, CHLOROPLASTIC"/>
    <property type="match status" value="1"/>
</dbReference>
<comment type="subcellular location">
    <subcellularLocation>
        <location evidence="1 13">Cytoplasm</location>
    </subcellularLocation>
</comment>
<reference evidence="18" key="1">
    <citation type="submission" date="2016-11" db="EMBL/GenBank/DDBJ databases">
        <title>Actinomyces gypaetusis sp. nov. isolated from Gypaetus barbatus in Qinghai Tibet Plateau China.</title>
        <authorList>
            <person name="Meng X."/>
        </authorList>
    </citation>
    <scope>NUCLEOTIDE SEQUENCE [LARGE SCALE GENOMIC DNA]</scope>
    <source>
        <strain evidence="18">DSM 15383</strain>
    </source>
</reference>
<comment type="caution">
    <text evidence="17">The sequence shown here is derived from an EMBL/GenBank/DDBJ whole genome shotgun (WGS) entry which is preliminary data.</text>
</comment>
<evidence type="ECO:0000256" key="3">
    <source>
        <dbReference type="ARBA" id="ARBA00022741"/>
    </source>
</evidence>
<keyword evidence="6" id="KW-0347">Helicase</keyword>
<keyword evidence="9 13" id="KW-0234">DNA repair</keyword>
<evidence type="ECO:0000313" key="18">
    <source>
        <dbReference type="Proteomes" id="UP000186465"/>
    </source>
</evidence>
<keyword evidence="3 13" id="KW-0547">Nucleotide-binding</keyword>
<dbReference type="SMART" id="SM00490">
    <property type="entry name" value="HELICc"/>
    <property type="match status" value="1"/>
</dbReference>
<evidence type="ECO:0000256" key="12">
    <source>
        <dbReference type="ARBA" id="ARBA00070128"/>
    </source>
</evidence>
<dbReference type="InterPro" id="IPR036101">
    <property type="entry name" value="CarD-like/TRCF_RID_sf"/>
</dbReference>
<dbReference type="SMART" id="SM01058">
    <property type="entry name" value="CarD_TRCF"/>
    <property type="match status" value="1"/>
</dbReference>
<name>A0A1Q5PS74_9ACTO</name>
<dbReference type="GO" id="GO:0003678">
    <property type="term" value="F:DNA helicase activity"/>
    <property type="evidence" value="ECO:0007669"/>
    <property type="project" value="TreeGrafter"/>
</dbReference>
<dbReference type="STRING" id="156892.BM477_02520"/>
<keyword evidence="4 13" id="KW-0227">DNA damage</keyword>
<evidence type="ECO:0000256" key="1">
    <source>
        <dbReference type="ARBA" id="ARBA00004496"/>
    </source>
</evidence>
<dbReference type="Proteomes" id="UP000186465">
    <property type="component" value="Unassembled WGS sequence"/>
</dbReference>
<evidence type="ECO:0000259" key="15">
    <source>
        <dbReference type="PROSITE" id="PS51192"/>
    </source>
</evidence>
<gene>
    <name evidence="13" type="primary">mfd</name>
    <name evidence="17" type="ORF">BM477_02520</name>
</gene>
<accession>A0A1Q5PS74</accession>
<evidence type="ECO:0000256" key="6">
    <source>
        <dbReference type="ARBA" id="ARBA00022806"/>
    </source>
</evidence>
<dbReference type="EMBL" id="MPDM01000002">
    <property type="protein sequence ID" value="OKL50282.1"/>
    <property type="molecule type" value="Genomic_DNA"/>
</dbReference>
<dbReference type="Pfam" id="PF00270">
    <property type="entry name" value="DEAD"/>
    <property type="match status" value="1"/>
</dbReference>
<comment type="similarity">
    <text evidence="11 13">In the C-terminal section; belongs to the helicase family. RecG subfamily.</text>
</comment>
<dbReference type="GO" id="GO:0005524">
    <property type="term" value="F:ATP binding"/>
    <property type="evidence" value="ECO:0007669"/>
    <property type="project" value="UniProtKB-UniRule"/>
</dbReference>
<dbReference type="EC" id="3.6.4.-" evidence="13"/>
<dbReference type="GO" id="GO:0005737">
    <property type="term" value="C:cytoplasm"/>
    <property type="evidence" value="ECO:0007669"/>
    <property type="project" value="UniProtKB-SubCell"/>
</dbReference>
<dbReference type="Pfam" id="PF00271">
    <property type="entry name" value="Helicase_C"/>
    <property type="match status" value="1"/>
</dbReference>
<dbReference type="Gene3D" id="3.30.2060.10">
    <property type="entry name" value="Penicillin-binding protein 1b domain"/>
    <property type="match status" value="1"/>
</dbReference>
<feature type="domain" description="Helicase ATP-binding" evidence="15">
    <location>
        <begin position="693"/>
        <end position="854"/>
    </location>
</feature>
<dbReference type="FunFam" id="3.40.50.300:FF:000546">
    <property type="entry name" value="Transcription-repair-coupling factor"/>
    <property type="match status" value="1"/>
</dbReference>
<dbReference type="InterPro" id="IPR014001">
    <property type="entry name" value="Helicase_ATP-bd"/>
</dbReference>
<dbReference type="SMART" id="SM00982">
    <property type="entry name" value="TRCF"/>
    <property type="match status" value="1"/>
</dbReference>
<evidence type="ECO:0000256" key="9">
    <source>
        <dbReference type="ARBA" id="ARBA00023204"/>
    </source>
</evidence>
<evidence type="ECO:0000256" key="10">
    <source>
        <dbReference type="ARBA" id="ARBA00061104"/>
    </source>
</evidence>
<feature type="region of interest" description="Disordered" evidence="14">
    <location>
        <begin position="365"/>
        <end position="389"/>
    </location>
</feature>
<feature type="compositionally biased region" description="Low complexity" evidence="14">
    <location>
        <begin position="380"/>
        <end position="389"/>
    </location>
</feature>
<dbReference type="Gene3D" id="2.40.10.170">
    <property type="match status" value="1"/>
</dbReference>
<dbReference type="InterPro" id="IPR004576">
    <property type="entry name" value="Mfd"/>
</dbReference>
<dbReference type="InterPro" id="IPR041471">
    <property type="entry name" value="UvrB_inter"/>
</dbReference>
<keyword evidence="8 13" id="KW-0238">DNA-binding</keyword>
<dbReference type="SMART" id="SM00487">
    <property type="entry name" value="DEXDc"/>
    <property type="match status" value="1"/>
</dbReference>
<dbReference type="CDD" id="cd17991">
    <property type="entry name" value="DEXHc_TRCF"/>
    <property type="match status" value="1"/>
</dbReference>
<evidence type="ECO:0000259" key="16">
    <source>
        <dbReference type="PROSITE" id="PS51194"/>
    </source>
</evidence>
<keyword evidence="18" id="KW-1185">Reference proteome</keyword>
<evidence type="ECO:0000256" key="5">
    <source>
        <dbReference type="ARBA" id="ARBA00022801"/>
    </source>
</evidence>
<comment type="function">
    <text evidence="13">Couples transcription and DNA repair by recognizing RNA polymerase (RNAP) stalled at DNA lesions. Mediates ATP-dependent release of RNAP and its truncated transcript from the DNA, and recruitment of nucleotide excision repair machinery to the damaged site.</text>
</comment>
<evidence type="ECO:0000256" key="4">
    <source>
        <dbReference type="ARBA" id="ARBA00022763"/>
    </source>
</evidence>
<dbReference type="InterPro" id="IPR047112">
    <property type="entry name" value="RecG/Mfd"/>
</dbReference>
<dbReference type="Pfam" id="PF17757">
    <property type="entry name" value="UvrB_inter"/>
    <property type="match status" value="1"/>
</dbReference>
<evidence type="ECO:0000256" key="7">
    <source>
        <dbReference type="ARBA" id="ARBA00022840"/>
    </source>
</evidence>
<evidence type="ECO:0000256" key="8">
    <source>
        <dbReference type="ARBA" id="ARBA00023125"/>
    </source>
</evidence>
<dbReference type="InterPro" id="IPR005118">
    <property type="entry name" value="TRCF_C"/>
</dbReference>
<dbReference type="FunFam" id="3.40.50.300:FF:000300">
    <property type="entry name" value="Transcription-repair-coupling factor"/>
    <property type="match status" value="1"/>
</dbReference>
<evidence type="ECO:0000256" key="13">
    <source>
        <dbReference type="HAMAP-Rule" id="MF_00969"/>
    </source>
</evidence>
<protein>
    <recommendedName>
        <fullName evidence="12 13">Transcription-repair-coupling factor</fullName>
        <shortName evidence="13">TRCF</shortName>
        <ecNumber evidence="13">3.6.4.-</ecNumber>
    </recommendedName>
</protein>
<dbReference type="InterPro" id="IPR011545">
    <property type="entry name" value="DEAD/DEAH_box_helicase_dom"/>
</dbReference>
<dbReference type="GO" id="GO:0016787">
    <property type="term" value="F:hydrolase activity"/>
    <property type="evidence" value="ECO:0007669"/>
    <property type="project" value="UniProtKB-KW"/>
</dbReference>
<comment type="similarity">
    <text evidence="10 13">In the N-terminal section; belongs to the UvrB family.</text>
</comment>
<dbReference type="AlphaFoldDB" id="A0A1Q5PS74"/>
<dbReference type="InterPro" id="IPR037235">
    <property type="entry name" value="TRCF-like_C_D7"/>
</dbReference>
<dbReference type="Gene3D" id="3.40.50.11180">
    <property type="match status" value="1"/>
</dbReference>
<keyword evidence="7 13" id="KW-0067">ATP-binding</keyword>
<dbReference type="PROSITE" id="PS51192">
    <property type="entry name" value="HELICASE_ATP_BIND_1"/>
    <property type="match status" value="1"/>
</dbReference>
<organism evidence="17 18">
    <name type="scientific">Boudabousia marimammalium</name>
    <dbReference type="NCBI Taxonomy" id="156892"/>
    <lineage>
        <taxon>Bacteria</taxon>
        <taxon>Bacillati</taxon>
        <taxon>Actinomycetota</taxon>
        <taxon>Actinomycetes</taxon>
        <taxon>Actinomycetales</taxon>
        <taxon>Actinomycetaceae</taxon>
        <taxon>Boudabousia</taxon>
    </lineage>
</organism>
<dbReference type="PANTHER" id="PTHR47964">
    <property type="entry name" value="ATP-DEPENDENT DNA HELICASE HOMOLOG RECG, CHLOROPLASTIC"/>
    <property type="match status" value="1"/>
</dbReference>
<dbReference type="Pfam" id="PF02559">
    <property type="entry name" value="CarD_TRCF_RID"/>
    <property type="match status" value="1"/>
</dbReference>
<dbReference type="Gene3D" id="3.90.1150.50">
    <property type="entry name" value="Transcription-repair-coupling factor, D7 domain"/>
    <property type="match status" value="1"/>
</dbReference>
<keyword evidence="5 13" id="KW-0378">Hydrolase</keyword>
<dbReference type="InterPro" id="IPR001650">
    <property type="entry name" value="Helicase_C-like"/>
</dbReference>
<feature type="domain" description="Helicase C-terminal" evidence="16">
    <location>
        <begin position="872"/>
        <end position="1029"/>
    </location>
</feature>
<dbReference type="Pfam" id="PF03461">
    <property type="entry name" value="TRCF"/>
    <property type="match status" value="1"/>
</dbReference>
<dbReference type="RefSeq" id="WP_075361107.1">
    <property type="nucleotide sequence ID" value="NZ_MPDM01000002.1"/>
</dbReference>
<evidence type="ECO:0000313" key="17">
    <source>
        <dbReference type="EMBL" id="OKL50282.1"/>
    </source>
</evidence>
<evidence type="ECO:0000256" key="14">
    <source>
        <dbReference type="SAM" id="MobiDB-lite"/>
    </source>
</evidence>
<evidence type="ECO:0000256" key="11">
    <source>
        <dbReference type="ARBA" id="ARBA00061399"/>
    </source>
</evidence>
<dbReference type="GO" id="GO:0006355">
    <property type="term" value="P:regulation of DNA-templated transcription"/>
    <property type="evidence" value="ECO:0007669"/>
    <property type="project" value="UniProtKB-UniRule"/>
</dbReference>
<dbReference type="InterPro" id="IPR003711">
    <property type="entry name" value="CarD-like/TRCF_RID"/>
</dbReference>
<evidence type="ECO:0000256" key="2">
    <source>
        <dbReference type="ARBA" id="ARBA00022490"/>
    </source>
</evidence>
<dbReference type="PROSITE" id="PS51194">
    <property type="entry name" value="HELICASE_CTER"/>
    <property type="match status" value="1"/>
</dbReference>
<proteinExistence type="inferred from homology"/>
<dbReference type="GO" id="GO:0000716">
    <property type="term" value="P:transcription-coupled nucleotide-excision repair, DNA damage recognition"/>
    <property type="evidence" value="ECO:0007669"/>
    <property type="project" value="UniProtKB-UniRule"/>
</dbReference>
<dbReference type="Gene3D" id="3.40.50.300">
    <property type="entry name" value="P-loop containing nucleotide triphosphate hydrolases"/>
    <property type="match status" value="2"/>
</dbReference>
<dbReference type="GO" id="GO:0003684">
    <property type="term" value="F:damaged DNA binding"/>
    <property type="evidence" value="ECO:0007669"/>
    <property type="project" value="InterPro"/>
</dbReference>
<dbReference type="HAMAP" id="MF_00969">
    <property type="entry name" value="TRCF"/>
    <property type="match status" value="1"/>
</dbReference>
<dbReference type="InterPro" id="IPR027417">
    <property type="entry name" value="P-loop_NTPase"/>
</dbReference>
<dbReference type="SUPFAM" id="SSF143517">
    <property type="entry name" value="TRCF domain-like"/>
    <property type="match status" value="1"/>
</dbReference>
<dbReference type="SUPFAM" id="SSF52540">
    <property type="entry name" value="P-loop containing nucleoside triphosphate hydrolases"/>
    <property type="match status" value="4"/>
</dbReference>
<dbReference type="NCBIfam" id="TIGR00580">
    <property type="entry name" value="mfd"/>
    <property type="match status" value="1"/>
</dbReference>
<keyword evidence="2 13" id="KW-0963">Cytoplasm</keyword>
<dbReference type="OrthoDB" id="9804325at2"/>
<sequence>MKLTGLLSELTKSAAFSDVVSKLRPGTEAGVLVAEGLRPALVASVSSRVPLTVVVTASGPAADEFADALSSYTDGVAVLPSWETLPHERLSPRLDTMAQRVAVLRRLTHPVTGDKAAGPIRILVTSARAWLQPVVADAAEVEPIRLKVGDSLDFEGLVERFISLGYARVDMVEKRGDIAVRGGLIDVFAPTEDHPVRVEFFGDEIDEIRYFSLSDQRTLEEAHDGLWAPACRELLLTDDVKQRAHALRNDLPGAAETLERLSEGIYAEGMEALAPVLTDSLTPLVQMLPADSITFMSEPEKIARRAADLEATTQEFMEAAWESAAAGGKIPVQVEQASFASLGQSRKIVREIGAGWVSLSSFGGQVTSGAEDEGELTRQPAGEAESPAAASLPALEDLPQDGSSPQVASALDLDLFLAETEQEFLIPSRDVEPYRGQMTTAIADLRKLLAADWRLLVTTQGAGSATRLVQVLGEGGVPARHLDAVPAALNDPVVYIVSGTAGTGFVMEADRLGVMTEQDFTGRRAQARAGKKLKRRAAGAVIDPLTLQPGDYIVHEQHGVGRFVELVTRTIGRGPSAVTRDFLLVEYKSSKRGHPNDRLFVPTESLDQVSKYVGGDAPTLNKMGGVDWAKTKQKARKAVREIAGELVRLYAARTSTKGYAFSPDTVWQRELEDAFPYPETPDQLTTIAEIKADMEKPYPMDRLLCGDVGYGKTEVAVRAAFKAVQDGKQVAILCPTTLLVQQHLETFTQRYMAFPVNVQALSRFTPHREADKIKTGLQDGSVDIVIGTHSLVTGHVRFKDLGLVIVDEEQRFGVEHKETLKQLRASVDVLSMSATPIPRTLEMAVTGIRQMSMLQTPPEERHPVLTYVGRYQDKQMIAAIRRELLRDGQVFYVHNRVESIDAVAAHVQQLVPDARVAVAHGKMSEQQLEQVIVDFWNREFDVLVCTTIVETGLDISNANTLIVDRADAMGLSQLHQLRGRVGRGRERAYAYFFYPKDKVLTETAHERLKTIASHTDLGAGMAVAMKDLEIRGAGNLLGGQQSGHIAGVGFDLYIRMVAEAVSEFKGEEQAPRTDLNIQIAVDAHIPTTYIPGERLRLETYAKIAAAANQAERDAVREELIDRYGTIPQPVELLLRVAKLRELMRETGLVDIVEQGRFIRFGPVALGDAQSARLRRLHPGAMQKPAIRQVLIPAPMTAKLGGKPVTDEALIEWAEDVITHILAWQG</sequence>
<dbReference type="SUPFAM" id="SSF141259">
    <property type="entry name" value="CarD-like"/>
    <property type="match status" value="1"/>
</dbReference>